<evidence type="ECO:0000256" key="3">
    <source>
        <dbReference type="ARBA" id="ARBA00022989"/>
    </source>
</evidence>
<comment type="caution">
    <text evidence="10">The sequence shown here is derived from an EMBL/GenBank/DDBJ whole genome shotgun (WGS) entry which is preliminary data.</text>
</comment>
<comment type="subcellular location">
    <subcellularLocation>
        <location evidence="1">Membrane</location>
    </subcellularLocation>
</comment>
<dbReference type="PANTHER" id="PTHR10336">
    <property type="entry name" value="PHOSPHOINOSITIDE-SPECIFIC PHOSPHOLIPASE C FAMILY PROTEIN"/>
    <property type="match status" value="1"/>
</dbReference>
<feature type="signal peptide" evidence="8">
    <location>
        <begin position="1"/>
        <end position="17"/>
    </location>
</feature>
<feature type="transmembrane region" description="Helical" evidence="7">
    <location>
        <begin position="1816"/>
        <end position="1836"/>
    </location>
</feature>
<dbReference type="GO" id="GO:0051209">
    <property type="term" value="P:release of sequestered calcium ion into cytosol"/>
    <property type="evidence" value="ECO:0007669"/>
    <property type="project" value="TreeGrafter"/>
</dbReference>
<dbReference type="SUPFAM" id="SSF51695">
    <property type="entry name" value="PLC-like phosphodiesterases"/>
    <property type="match status" value="1"/>
</dbReference>
<dbReference type="GO" id="GO:0016020">
    <property type="term" value="C:membrane"/>
    <property type="evidence" value="ECO:0007669"/>
    <property type="project" value="UniProtKB-SubCell"/>
</dbReference>
<dbReference type="Pfam" id="PF13385">
    <property type="entry name" value="Laminin_G_3"/>
    <property type="match status" value="1"/>
</dbReference>
<dbReference type="Gene3D" id="2.60.120.200">
    <property type="match status" value="1"/>
</dbReference>
<dbReference type="InterPro" id="IPR000909">
    <property type="entry name" value="PLipase_C_PInositol-sp_X_dom"/>
</dbReference>
<accession>A0AB34II35</accession>
<dbReference type="InterPro" id="IPR028082">
    <property type="entry name" value="Peripla_BP_I"/>
</dbReference>
<dbReference type="InterPro" id="IPR001759">
    <property type="entry name" value="PTX_dom"/>
</dbReference>
<dbReference type="Gene3D" id="3.40.50.2300">
    <property type="match status" value="3"/>
</dbReference>
<evidence type="ECO:0000256" key="1">
    <source>
        <dbReference type="ARBA" id="ARBA00004370"/>
    </source>
</evidence>
<feature type="transmembrane region" description="Helical" evidence="7">
    <location>
        <begin position="2067"/>
        <end position="2094"/>
    </location>
</feature>
<dbReference type="PRINTS" id="PR00390">
    <property type="entry name" value="PHPHLIPASEC"/>
</dbReference>
<keyword evidence="8" id="KW-0732">Signal</keyword>
<feature type="transmembrane region" description="Helical" evidence="7">
    <location>
        <begin position="1856"/>
        <end position="1873"/>
    </location>
</feature>
<name>A0AB34II35_PRYPA</name>
<feature type="transmembrane region" description="Helical" evidence="7">
    <location>
        <begin position="2028"/>
        <end position="2047"/>
    </location>
</feature>
<feature type="transmembrane region" description="Helical" evidence="7">
    <location>
        <begin position="1687"/>
        <end position="1709"/>
    </location>
</feature>
<feature type="region of interest" description="Disordered" evidence="6">
    <location>
        <begin position="2760"/>
        <end position="2794"/>
    </location>
</feature>
<dbReference type="PROSITE" id="PS50007">
    <property type="entry name" value="PIPLC_X_DOMAIN"/>
    <property type="match status" value="1"/>
</dbReference>
<evidence type="ECO:0000256" key="6">
    <source>
        <dbReference type="SAM" id="MobiDB-lite"/>
    </source>
</evidence>
<reference evidence="10 11" key="1">
    <citation type="journal article" date="2024" name="Science">
        <title>Giant polyketide synthase enzymes in the biosynthesis of giant marine polyether toxins.</title>
        <authorList>
            <person name="Fallon T.R."/>
            <person name="Shende V.V."/>
            <person name="Wierzbicki I.H."/>
            <person name="Pendleton A.L."/>
            <person name="Watervoot N.F."/>
            <person name="Auber R.P."/>
            <person name="Gonzalez D.J."/>
            <person name="Wisecaver J.H."/>
            <person name="Moore B.S."/>
        </authorList>
    </citation>
    <scope>NUCLEOTIDE SEQUENCE [LARGE SCALE GENOMIC DNA]</scope>
    <source>
        <strain evidence="10 11">12B1</strain>
    </source>
</reference>
<dbReference type="Gene3D" id="3.20.20.190">
    <property type="entry name" value="Phosphatidylinositol (PI) phosphodiesterase"/>
    <property type="match status" value="1"/>
</dbReference>
<dbReference type="SUPFAM" id="SSF53822">
    <property type="entry name" value="Periplasmic binding protein-like I"/>
    <property type="match status" value="1"/>
</dbReference>
<dbReference type="InterPro" id="IPR013320">
    <property type="entry name" value="ConA-like_dom_sf"/>
</dbReference>
<keyword evidence="5" id="KW-0442">Lipid degradation</keyword>
<keyword evidence="4 7" id="KW-0472">Membrane</keyword>
<dbReference type="InterPro" id="IPR001711">
    <property type="entry name" value="PLipase_C_Pinositol-sp_Y"/>
</dbReference>
<dbReference type="Pfam" id="PF00388">
    <property type="entry name" value="PI-PLC-X"/>
    <property type="match status" value="1"/>
</dbReference>
<evidence type="ECO:0000256" key="7">
    <source>
        <dbReference type="SAM" id="Phobius"/>
    </source>
</evidence>
<feature type="transmembrane region" description="Helical" evidence="7">
    <location>
        <begin position="1998"/>
        <end position="2016"/>
    </location>
</feature>
<evidence type="ECO:0000313" key="11">
    <source>
        <dbReference type="Proteomes" id="UP001515480"/>
    </source>
</evidence>
<dbReference type="SMART" id="SM00159">
    <property type="entry name" value="PTX"/>
    <property type="match status" value="1"/>
</dbReference>
<dbReference type="InterPro" id="IPR017946">
    <property type="entry name" value="PLC-like_Pdiesterase_TIM-brl"/>
</dbReference>
<organism evidence="10 11">
    <name type="scientific">Prymnesium parvum</name>
    <name type="common">Toxic golden alga</name>
    <dbReference type="NCBI Taxonomy" id="97485"/>
    <lineage>
        <taxon>Eukaryota</taxon>
        <taxon>Haptista</taxon>
        <taxon>Haptophyta</taxon>
        <taxon>Prymnesiophyceae</taxon>
        <taxon>Prymnesiales</taxon>
        <taxon>Prymnesiaceae</taxon>
        <taxon>Prymnesium</taxon>
    </lineage>
</organism>
<feature type="region of interest" description="Disordered" evidence="6">
    <location>
        <begin position="2435"/>
        <end position="2456"/>
    </location>
</feature>
<gene>
    <name evidence="10" type="ORF">AB1Y20_014000</name>
</gene>
<dbReference type="Proteomes" id="UP001515480">
    <property type="component" value="Unassembled WGS sequence"/>
</dbReference>
<dbReference type="GO" id="GO:0016042">
    <property type="term" value="P:lipid catabolic process"/>
    <property type="evidence" value="ECO:0007669"/>
    <property type="project" value="UniProtKB-KW"/>
</dbReference>
<dbReference type="GO" id="GO:0048015">
    <property type="term" value="P:phosphatidylinositol-mediated signaling"/>
    <property type="evidence" value="ECO:0007669"/>
    <property type="project" value="TreeGrafter"/>
</dbReference>
<keyword evidence="5" id="KW-0443">Lipid metabolism</keyword>
<comment type="catalytic activity">
    <reaction evidence="5">
        <text>a 1,2-diacyl-sn-glycero-3-phospho-(1D-myo-inositol-4,5-bisphosphate) + H2O = 1D-myo-inositol 1,4,5-trisphosphate + a 1,2-diacyl-sn-glycerol + H(+)</text>
        <dbReference type="Rhea" id="RHEA:33179"/>
        <dbReference type="ChEBI" id="CHEBI:15377"/>
        <dbReference type="ChEBI" id="CHEBI:15378"/>
        <dbReference type="ChEBI" id="CHEBI:17815"/>
        <dbReference type="ChEBI" id="CHEBI:58456"/>
        <dbReference type="ChEBI" id="CHEBI:203600"/>
        <dbReference type="EC" id="3.1.4.11"/>
    </reaction>
</comment>
<keyword evidence="2 7" id="KW-0812">Transmembrane</keyword>
<dbReference type="Gene3D" id="2.60.40.150">
    <property type="entry name" value="C2 domain"/>
    <property type="match status" value="1"/>
</dbReference>
<evidence type="ECO:0000256" key="2">
    <source>
        <dbReference type="ARBA" id="ARBA00022692"/>
    </source>
</evidence>
<dbReference type="EC" id="3.1.4.11" evidence="5"/>
<protein>
    <recommendedName>
        <fullName evidence="5">Phosphoinositide phospholipase C</fullName>
        <ecNumber evidence="5">3.1.4.11</ecNumber>
    </recommendedName>
</protein>
<dbReference type="CDD" id="cd08558">
    <property type="entry name" value="PI-PLCc_eukaryota"/>
    <property type="match status" value="1"/>
</dbReference>
<dbReference type="SMART" id="SM00149">
    <property type="entry name" value="PLCYc"/>
    <property type="match status" value="1"/>
</dbReference>
<evidence type="ECO:0000256" key="8">
    <source>
        <dbReference type="SAM" id="SignalP"/>
    </source>
</evidence>
<feature type="domain" description="PI-PLC Y-box" evidence="9">
    <location>
        <begin position="2665"/>
        <end position="2758"/>
    </location>
</feature>
<dbReference type="PROSITE" id="PS50008">
    <property type="entry name" value="PIPLC_Y_DOMAIN"/>
    <property type="match status" value="1"/>
</dbReference>
<keyword evidence="11" id="KW-1185">Reference proteome</keyword>
<dbReference type="InterPro" id="IPR001192">
    <property type="entry name" value="PI-PLC_fam"/>
</dbReference>
<evidence type="ECO:0000259" key="9">
    <source>
        <dbReference type="PROSITE" id="PS50008"/>
    </source>
</evidence>
<feature type="compositionally biased region" description="Basic and acidic residues" evidence="6">
    <location>
        <begin position="2760"/>
        <end position="2782"/>
    </location>
</feature>
<keyword evidence="3 7" id="KW-1133">Transmembrane helix</keyword>
<evidence type="ECO:0000313" key="10">
    <source>
        <dbReference type="EMBL" id="KAL1498688.1"/>
    </source>
</evidence>
<dbReference type="Pfam" id="PF01094">
    <property type="entry name" value="ANF_receptor"/>
    <property type="match status" value="1"/>
</dbReference>
<evidence type="ECO:0000256" key="4">
    <source>
        <dbReference type="ARBA" id="ARBA00023136"/>
    </source>
</evidence>
<sequence>MLTTRLAALALLPAALAGTPGTCSAGGAGYSYAFDGLDSTIISMQWEEAPLSRLTIEYWMHSLDTHLTEMPVFAYSVFSSSGRYGEGGPAYENANEIVVAHGNGFIRIFRATSVSINFALPSGYRREGSWVHVAVAWTADPRESPHGQIALYLNGSLVGNSTNCAVGACDMGRAVQRGGVIHLGQDADRPGGDFDETQAFTGVVDELRVWETLRTDEQIASGYRRGASELADLDFYWRFDEPGAQPTAALDASGNGREGHIGLLPPDNLMTYITGKEAVPPRAPFKLPSAAPVVGGGPVVVPVVEGSNLVVLSSIDPEDDDLLTRIREAPLHGTLVDAAGLPLLAGMSVLDEERRQSKRVWYAPSDFDSWSGDRFTFSVSDGGQEVNATVVLERHFLPPPPDREYLFLEDALSFAVLGKAHVSSRSKRVSNVRVRITSLPARGQLYQACFVGPARYSSACTAASLNTAPINATGTLLTNSRGVVMFLPEKNAFNESEYTSFRYQFVDADDEALHSAEATVRIAVASVNDAPEGIPLHNLSAAGPTWIPLEGVDVDAGPESQMFAKISTFPVIGRLFQSNGSGVGELLDGTVTYVPTVVVRRSSRSPPITPPPARISCLHLPGLATCPTIAHRPPAVRGVAAQGWASEVLRFSSQFTRCDQCSIWSGGGGTGCNQALTQSTSTCRGAQCEVPFGTPLTWGDESCSDTAFIATQILGQYDFYPSYGDTPLGWDLSHEDSGREFIELRFDTEIYISGIEVYEVFKPGSVYRISSATEYTDDNTIACCGEAYPQEGGQCVGLQTCSANTRWSTLWSGVPAPAGEVSRIFSPPVCALRHKSGVVRVDVDTAAVPGWNNFDAVRIQGTLIAPPSDVVPDEAGANSVYYVPLRGTHGWDRFEFQLNDCFGDGPPAAVTLFVDAPAAPFAAEAYMVVSATFDAASDAAQLSVNTNEPQVEGAFTLYETIRASIAREGVDQVQVELKGAEGITSLTLGNHSLRQPGDVALLSYAEWLPLLPIDVKGRGKAEVWISSLSATLAPTYRILLQLVPAVPLVRLGLLLPMFFTDKGGYEQVDDSPRLGAYQAIREINNKSDGVADHLLPATHLQLAYRDSKCDSVVALQAALHLTKDAFEGEGVSVIVGAGCSDAAVTAAQVAQGSHVPIISPLASSPLLSDGRNFPYFLRTYPSDAFCSVAMAQLLSTLLGYRRVALVHSSDTYGSGGAASFAEEAAHVGISISVTVSFALGTDDYSAQHRTLQQSGARVVVLYCQSLDGSRFLRTAMESRGIGGEGYLWIGGDALAGPQVWEADPVLASNVSLRATILKGFLALLPSGQHRSDEYEAYLDRRRRLPLNLGDGASCSQETDDDGAFLWAGDHDGDGSTPLRCAGYNLTADGKYDAFAYDAVLAVAHALHLLIEVDYRTQISGDELLQTTVERVSFDGITGLVTFHDASSDPSRLYNGDRRVGVSYDLFNFVSVARGFVIAGRWEGCASCSWAERWSPTPGVELTFSTADNSLPEQEVAVRCPYGEVYTEDGVCTCDDGFEVDVSGDRCQPCSTGQTSRRAVGNSSGSGGCTMCAAGYFRRLPSLPATACSTCDDMEGVACAVNVTMETLALERGFWRHSNGTRETWRCKWADGWTPCRGGGDAGHTGDGYCEPGHRGPRCEVCAGEPMSSYFDEQSVRCYGCGDISSRVIATVLLTIVVVLALLGCAAYLISRTSGETMARISMDHIATASQRLERLLRKGQRVWTHAGMRYKIKAFVGFQQCVAAVPTVYNVELSIGIDPNLRWLVNLLQLDFSINIVIPDECFGSYRRNRLIIGSLWPIAFMLLAAAVSVGYELIYSRRRAQHLFFVHSSRTSVQIGLQRVLPLILLITFILVPSSATRIFKTFLCLPVEYDEISGETRRYLSNDLSLECDSSEYAVTHQLAIIMMILWPVGVPLAYASLLWASHGALLNNTPSPLSRATQFLSADYEARAFYWEVLEMCRKLTLTGWVMLINEESEQARVLVALLVSISFLAIHLSIHPQKRAEDSMLMGLIELALILIYVCVLLSKSCTTSQQLCASYGLGDSAAGVHLFFVVFGMCMILLLILITAVRFYISGNVPKILLVASAHSVSPWTIGRRVFARRLRYLKRRIDTLCGWNQHLPPRSAAAVYGYRKAFAAHASSTNNLGVPMSIWPVIHGSVADLLITDVFPRTRCFVNVDHESFLLRWSYEHFVSLHTIERVELDDNHGRNKNESRASQHFTRLALTQSWRDSFKTFTESLPVLNEKSSLIRVTYSDHGGLLRVIHLRMRRIEARAWADSLRAFLRLLPHSIPSAYARWAASCMSAAGQRANGALRRAELRALLRRANASSALTAEKLEEILGKVKEKEAETERSLESTLHFLGGKRLCLRHVSWLLLHLCTSSSEIERLFQQYSTEGEMRFADWCAFSRSEQLEHSNQGDQSDQREEARDETSDSGLLEEKARFDSAIRLGNRSTTCDTGLNQLEFALSLLSPDNDAVVSTPVRMEKAQYNHPICHYYIACSHNSYIVGDQLTGESSADAYRRQLLQGCRCLEIDCWDGRDGPIVTHGNTFCTTCGFRDVVKAISECCFLQSEYPVILSLEMHCSPVQQHMIAKALVEYLGSSIMLYDDLLEMAQDSELTPLKLRGRVLVKGKVKGKLVQTSAVKLRAFSLMPKPGSRTLPNPPQVVGDMQRRTSKWLLRTFPLGLRFSGKNMSPIPSWLAGAHAVALNMSNNDLPVQLHFALFKGSGGYVLKPDEMRLLPESPARGDSEDNANGHDNRDLADQESSWQSESFWPRARPKLRRTTIEIVSLHNLPKRGERRPKYIGSRGACHHFVPELSGAPLPPDNLDPSSPTVSVSLHPIGGFCAVSRTLPLPSSVETELSTQPVIGNGLCAEFQDKFHCIASDPDTTFLRISICDAGTEVAYETALLGRLRGGYRVLQLRSMLGTRIELCYLFVRITFGTVPNLQQVQPYLEIIEKLKGQLNALEDS</sequence>
<dbReference type="Pfam" id="PF00387">
    <property type="entry name" value="PI-PLC-Y"/>
    <property type="match status" value="1"/>
</dbReference>
<evidence type="ECO:0000256" key="5">
    <source>
        <dbReference type="RuleBase" id="RU361133"/>
    </source>
</evidence>
<feature type="compositionally biased region" description="Basic and acidic residues" evidence="6">
    <location>
        <begin position="2442"/>
        <end position="2456"/>
    </location>
</feature>
<dbReference type="SMART" id="SM00148">
    <property type="entry name" value="PLCXc"/>
    <property type="match status" value="1"/>
</dbReference>
<dbReference type="CDD" id="cd00275">
    <property type="entry name" value="C2_PLC_like"/>
    <property type="match status" value="1"/>
</dbReference>
<dbReference type="EMBL" id="JBGBPQ010000027">
    <property type="protein sequence ID" value="KAL1498688.1"/>
    <property type="molecule type" value="Genomic_DNA"/>
</dbReference>
<proteinExistence type="predicted"/>
<feature type="transmembrane region" description="Helical" evidence="7">
    <location>
        <begin position="1921"/>
        <end position="1943"/>
    </location>
</feature>
<dbReference type="GO" id="GO:0004435">
    <property type="term" value="F:phosphatidylinositol-4,5-bisphosphate phospholipase C activity"/>
    <property type="evidence" value="ECO:0007669"/>
    <property type="project" value="UniProtKB-EC"/>
</dbReference>
<dbReference type="InterPro" id="IPR035892">
    <property type="entry name" value="C2_domain_sf"/>
</dbReference>
<feature type="chain" id="PRO_5044209713" description="Phosphoinositide phospholipase C" evidence="8">
    <location>
        <begin position="18"/>
        <end position="2990"/>
    </location>
</feature>
<dbReference type="SUPFAM" id="SSF49899">
    <property type="entry name" value="Concanavalin A-like lectins/glucanases"/>
    <property type="match status" value="1"/>
</dbReference>
<keyword evidence="5" id="KW-0378">Hydrolase</keyword>
<dbReference type="InterPro" id="IPR001828">
    <property type="entry name" value="ANF_lig-bd_rcpt"/>
</dbReference>